<dbReference type="GO" id="GO:0004810">
    <property type="term" value="F:CCA tRNA nucleotidyltransferase activity"/>
    <property type="evidence" value="ECO:0007669"/>
    <property type="project" value="UniProtKB-EC"/>
</dbReference>
<keyword evidence="1" id="KW-0547">Nucleotide-binding</keyword>
<sequence>MTHANGPHSVPPLGHQADDQTGDALRRIARHATEPSKELLRERLIRCVPELAALGSVPQDPRWHPEGDVLTHSLLAVDAAAEQWDAAPRPIDRREIVVLAALFHDVGKPATTRSDGDSVTSHGHAELGGEIVLRIGSRLGWPDRETAAIAALVRHHMAHVSVQGDPTRKAVGRLRRRLTDAGTSLAEWSLVVAADGAARGSASTGSRAEPWLRVASSME</sequence>
<gene>
    <name evidence="3" type="primary">cca</name>
    <name evidence="3" type="ORF">RS86_03244</name>
</gene>
<dbReference type="InterPro" id="IPR050124">
    <property type="entry name" value="tRNA_CCA-adding_enzyme"/>
</dbReference>
<dbReference type="InterPro" id="IPR006674">
    <property type="entry name" value="HD_domain"/>
</dbReference>
<evidence type="ECO:0000256" key="1">
    <source>
        <dbReference type="ARBA" id="ARBA00022741"/>
    </source>
</evidence>
<dbReference type="STRING" id="582680.RS86_03244"/>
<keyword evidence="3" id="KW-0548">Nucleotidyltransferase</keyword>
<evidence type="ECO:0000313" key="3">
    <source>
        <dbReference type="EMBL" id="KJL31963.1"/>
    </source>
</evidence>
<dbReference type="PANTHER" id="PTHR47545">
    <property type="entry name" value="MULTIFUNCTIONAL CCA PROTEIN"/>
    <property type="match status" value="1"/>
</dbReference>
<dbReference type="InterPro" id="IPR003607">
    <property type="entry name" value="HD/PDEase_dom"/>
</dbReference>
<keyword evidence="3" id="KW-0808">Transferase</keyword>
<keyword evidence="4" id="KW-1185">Reference proteome</keyword>
<dbReference type="CDD" id="cd00077">
    <property type="entry name" value="HDc"/>
    <property type="match status" value="1"/>
</dbReference>
<dbReference type="SUPFAM" id="SSF109604">
    <property type="entry name" value="HD-domain/PDEase-like"/>
    <property type="match status" value="1"/>
</dbReference>
<dbReference type="AlphaFoldDB" id="A0A0F0LFQ5"/>
<dbReference type="Pfam" id="PF01966">
    <property type="entry name" value="HD"/>
    <property type="match status" value="1"/>
</dbReference>
<organism evidence="3 4">
    <name type="scientific">Microbacterium azadirachtae</name>
    <dbReference type="NCBI Taxonomy" id="582680"/>
    <lineage>
        <taxon>Bacteria</taxon>
        <taxon>Bacillati</taxon>
        <taxon>Actinomycetota</taxon>
        <taxon>Actinomycetes</taxon>
        <taxon>Micrococcales</taxon>
        <taxon>Microbacteriaceae</taxon>
        <taxon>Microbacterium</taxon>
    </lineage>
</organism>
<name>A0A0F0LFQ5_9MICO</name>
<proteinExistence type="predicted"/>
<dbReference type="NCBIfam" id="TIGR00277">
    <property type="entry name" value="HDIG"/>
    <property type="match status" value="1"/>
</dbReference>
<protein>
    <submittedName>
        <fullName evidence="3">Multifunctional CCA protein</fullName>
        <ecNumber evidence="3">2.7.7.72</ecNumber>
    </submittedName>
</protein>
<comment type="caution">
    <text evidence="3">The sequence shown here is derived from an EMBL/GenBank/DDBJ whole genome shotgun (WGS) entry which is preliminary data.</text>
</comment>
<dbReference type="Gene3D" id="1.10.3090.10">
    <property type="entry name" value="cca-adding enzyme, domain 2"/>
    <property type="match status" value="1"/>
</dbReference>
<evidence type="ECO:0000259" key="2">
    <source>
        <dbReference type="Pfam" id="PF01966"/>
    </source>
</evidence>
<reference evidence="3 4" key="1">
    <citation type="submission" date="2015-02" db="EMBL/GenBank/DDBJ databases">
        <title>Draft genome sequences of ten Microbacterium spp. with emphasis on heavy metal contaminated environments.</title>
        <authorList>
            <person name="Corretto E."/>
        </authorList>
    </citation>
    <scope>NUCLEOTIDE SEQUENCE [LARGE SCALE GENOMIC DNA]</scope>
    <source>
        <strain evidence="3 4">ARN176</strain>
    </source>
</reference>
<dbReference type="EC" id="2.7.7.72" evidence="3"/>
<dbReference type="EMBL" id="JYIX01000038">
    <property type="protein sequence ID" value="KJL31963.1"/>
    <property type="molecule type" value="Genomic_DNA"/>
</dbReference>
<dbReference type="RefSeq" id="WP_052680322.1">
    <property type="nucleotide sequence ID" value="NZ_JYIX01000038.1"/>
</dbReference>
<dbReference type="PATRIC" id="fig|582680.6.peg.3326"/>
<dbReference type="InterPro" id="IPR006675">
    <property type="entry name" value="HDIG_dom"/>
</dbReference>
<evidence type="ECO:0000313" key="4">
    <source>
        <dbReference type="Proteomes" id="UP000033740"/>
    </source>
</evidence>
<dbReference type="PANTHER" id="PTHR47545:SF1">
    <property type="entry name" value="MULTIFUNCTIONAL CCA PROTEIN"/>
    <property type="match status" value="1"/>
</dbReference>
<dbReference type="GO" id="GO:0000166">
    <property type="term" value="F:nucleotide binding"/>
    <property type="evidence" value="ECO:0007669"/>
    <property type="project" value="UniProtKB-KW"/>
</dbReference>
<accession>A0A0F0LFQ5</accession>
<dbReference type="Proteomes" id="UP000033740">
    <property type="component" value="Unassembled WGS sequence"/>
</dbReference>
<feature type="domain" description="HD" evidence="2">
    <location>
        <begin position="69"/>
        <end position="160"/>
    </location>
</feature>